<keyword evidence="3" id="KW-0328">Glycosyltransferase</keyword>
<feature type="transmembrane region" description="Helical" evidence="8">
    <location>
        <begin position="58"/>
        <end position="79"/>
    </location>
</feature>
<proteinExistence type="predicted"/>
<dbReference type="GO" id="GO:0005886">
    <property type="term" value="C:plasma membrane"/>
    <property type="evidence" value="ECO:0007669"/>
    <property type="project" value="UniProtKB-SubCell"/>
</dbReference>
<protein>
    <recommendedName>
        <fullName evidence="9">ArnT-like N-terminal domain-containing protein</fullName>
    </recommendedName>
</protein>
<reference evidence="10 11" key="1">
    <citation type="submission" date="2015-02" db="EMBL/GenBank/DDBJ databases">
        <authorList>
            <person name="Ju K.-S."/>
            <person name="Doroghazi J.R."/>
            <person name="Metcalf W."/>
        </authorList>
    </citation>
    <scope>NUCLEOTIDE SEQUENCE [LARGE SCALE GENOMIC DNA]</scope>
    <source>
        <strain evidence="10 11">ATCC 31215</strain>
    </source>
</reference>
<evidence type="ECO:0000256" key="5">
    <source>
        <dbReference type="ARBA" id="ARBA00022692"/>
    </source>
</evidence>
<dbReference type="PANTHER" id="PTHR33908:SF3">
    <property type="entry name" value="UNDECAPRENYL PHOSPHATE-ALPHA-4-AMINO-4-DEOXY-L-ARABINOSE ARABINOSYL TRANSFERASE"/>
    <property type="match status" value="1"/>
</dbReference>
<organism evidence="10 11">
    <name type="scientific">Streptomyces rubellomurinus (strain ATCC 31215)</name>
    <dbReference type="NCBI Taxonomy" id="359131"/>
    <lineage>
        <taxon>Bacteria</taxon>
        <taxon>Bacillati</taxon>
        <taxon>Actinomycetota</taxon>
        <taxon>Actinomycetes</taxon>
        <taxon>Kitasatosporales</taxon>
        <taxon>Streptomycetaceae</taxon>
        <taxon>Streptomyces</taxon>
    </lineage>
</organism>
<feature type="transmembrane region" description="Helical" evidence="8">
    <location>
        <begin position="276"/>
        <end position="295"/>
    </location>
</feature>
<dbReference type="GO" id="GO:0016763">
    <property type="term" value="F:pentosyltransferase activity"/>
    <property type="evidence" value="ECO:0007669"/>
    <property type="project" value="TreeGrafter"/>
</dbReference>
<evidence type="ECO:0000256" key="7">
    <source>
        <dbReference type="ARBA" id="ARBA00023136"/>
    </source>
</evidence>
<keyword evidence="6 8" id="KW-1133">Transmembrane helix</keyword>
<keyword evidence="5 8" id="KW-0812">Transmembrane</keyword>
<evidence type="ECO:0000313" key="11">
    <source>
        <dbReference type="Proteomes" id="UP000033699"/>
    </source>
</evidence>
<dbReference type="Proteomes" id="UP000033699">
    <property type="component" value="Unassembled WGS sequence"/>
</dbReference>
<comment type="caution">
    <text evidence="10">The sequence shown here is derived from an EMBL/GenBank/DDBJ whole genome shotgun (WGS) entry which is preliminary data.</text>
</comment>
<evidence type="ECO:0000256" key="1">
    <source>
        <dbReference type="ARBA" id="ARBA00004651"/>
    </source>
</evidence>
<sequence>MVAAILRLWRFPDLPGGLNQDEASAGYESLALLTDGTDRWGNAWPVYFPSWGSGQNVLLSYLSVPFVGLFGLTVFSVRLVPVLLGIGAVPLLHAALRRFVDVPTALVGAGLLAVTPWHVTASRWALESNILPFFLLAGVTTLGYAYTSSRSRILIPFSLVFLALSLYAYGVAIFVVPVVIGLYFCTRYRTVLKHPVLVGSSVLVFLVVAGPLLLFVLVNNVLHHVPHFVSSLPFTVPNISSRLDQITNGQDLAELNTHFVTGGFGDGYLWTVPTGFLALGVIGFPLVALGVYFAVRTRSPETNLFTFWLIGAVILLFVVPANGNRANALFIPLIAFTAIGIGGLYRALSDRKTGRAVVAVVMATALGYGALFFHDYTTRYPDRIAAPFGKGFDDALKSANGAQHANEPIYISDRFPLNYMETLFYLRTDPKDFRANTESRLVDGVYQVRNYRHYYFSSNETSLDAAPSYLAVLRGDEQRKCARTDTLAKHHQWTVIRCATR</sequence>
<evidence type="ECO:0000256" key="4">
    <source>
        <dbReference type="ARBA" id="ARBA00022679"/>
    </source>
</evidence>
<evidence type="ECO:0000313" key="10">
    <source>
        <dbReference type="EMBL" id="KJS61378.1"/>
    </source>
</evidence>
<keyword evidence="7 8" id="KW-0472">Membrane</keyword>
<gene>
    <name evidence="10" type="ORF">VM95_15335</name>
</gene>
<keyword evidence="4" id="KW-0808">Transferase</keyword>
<evidence type="ECO:0000256" key="3">
    <source>
        <dbReference type="ARBA" id="ARBA00022676"/>
    </source>
</evidence>
<dbReference type="InterPro" id="IPR003342">
    <property type="entry name" value="ArnT-like_N"/>
</dbReference>
<dbReference type="GO" id="GO:0010041">
    <property type="term" value="P:response to iron(III) ion"/>
    <property type="evidence" value="ECO:0007669"/>
    <property type="project" value="TreeGrafter"/>
</dbReference>
<feature type="transmembrane region" description="Helical" evidence="8">
    <location>
        <begin position="196"/>
        <end position="218"/>
    </location>
</feature>
<evidence type="ECO:0000256" key="2">
    <source>
        <dbReference type="ARBA" id="ARBA00022475"/>
    </source>
</evidence>
<evidence type="ECO:0000256" key="8">
    <source>
        <dbReference type="SAM" id="Phobius"/>
    </source>
</evidence>
<feature type="domain" description="ArnT-like N-terminal" evidence="9">
    <location>
        <begin position="58"/>
        <end position="216"/>
    </location>
</feature>
<name>A0A0F2TDT7_STRR3</name>
<dbReference type="EMBL" id="JZKH01000027">
    <property type="protein sequence ID" value="KJS61378.1"/>
    <property type="molecule type" value="Genomic_DNA"/>
</dbReference>
<feature type="transmembrane region" description="Helical" evidence="8">
    <location>
        <begin position="304"/>
        <end position="323"/>
    </location>
</feature>
<feature type="transmembrane region" description="Helical" evidence="8">
    <location>
        <begin position="130"/>
        <end position="147"/>
    </location>
</feature>
<dbReference type="GO" id="GO:0009103">
    <property type="term" value="P:lipopolysaccharide biosynthetic process"/>
    <property type="evidence" value="ECO:0007669"/>
    <property type="project" value="UniProtKB-ARBA"/>
</dbReference>
<dbReference type="GO" id="GO:0006493">
    <property type="term" value="P:protein O-linked glycosylation"/>
    <property type="evidence" value="ECO:0007669"/>
    <property type="project" value="InterPro"/>
</dbReference>
<accession>A0A0F2TDT7</accession>
<evidence type="ECO:0000259" key="9">
    <source>
        <dbReference type="Pfam" id="PF02366"/>
    </source>
</evidence>
<evidence type="ECO:0000256" key="6">
    <source>
        <dbReference type="ARBA" id="ARBA00022989"/>
    </source>
</evidence>
<comment type="subcellular location">
    <subcellularLocation>
        <location evidence="1">Cell membrane</location>
        <topology evidence="1">Multi-pass membrane protein</topology>
    </subcellularLocation>
</comment>
<feature type="transmembrane region" description="Helical" evidence="8">
    <location>
        <begin position="153"/>
        <end position="184"/>
    </location>
</feature>
<dbReference type="PANTHER" id="PTHR33908">
    <property type="entry name" value="MANNOSYLTRANSFERASE YKCB-RELATED"/>
    <property type="match status" value="1"/>
</dbReference>
<feature type="transmembrane region" description="Helical" evidence="8">
    <location>
        <begin position="355"/>
        <end position="373"/>
    </location>
</feature>
<dbReference type="GO" id="GO:0000030">
    <property type="term" value="F:mannosyltransferase activity"/>
    <property type="evidence" value="ECO:0007669"/>
    <property type="project" value="InterPro"/>
</dbReference>
<keyword evidence="11" id="KW-1185">Reference proteome</keyword>
<keyword evidence="2" id="KW-1003">Cell membrane</keyword>
<dbReference type="Pfam" id="PF02366">
    <property type="entry name" value="PMT"/>
    <property type="match status" value="1"/>
</dbReference>
<dbReference type="PATRIC" id="fig|359131.3.peg.3406"/>
<dbReference type="AlphaFoldDB" id="A0A0F2TDT7"/>
<feature type="transmembrane region" description="Helical" evidence="8">
    <location>
        <begin position="99"/>
        <end position="118"/>
    </location>
</feature>
<feature type="transmembrane region" description="Helical" evidence="8">
    <location>
        <begin position="329"/>
        <end position="348"/>
    </location>
</feature>
<dbReference type="InterPro" id="IPR050297">
    <property type="entry name" value="LipidA_mod_glycosyltrf_83"/>
</dbReference>